<dbReference type="SFLD" id="SFLDG01095">
    <property type="entry name" value="Uncharacterised_Radical_SAM_Su"/>
    <property type="match status" value="1"/>
</dbReference>
<keyword evidence="4" id="KW-0408">Iron</keyword>
<evidence type="ECO:0000256" key="5">
    <source>
        <dbReference type="ARBA" id="ARBA00023014"/>
    </source>
</evidence>
<gene>
    <name evidence="7" type="ordered locus">DaAHT2_0796</name>
</gene>
<dbReference type="GO" id="GO:0051536">
    <property type="term" value="F:iron-sulfur cluster binding"/>
    <property type="evidence" value="ECO:0007669"/>
    <property type="project" value="UniProtKB-KW"/>
</dbReference>
<dbReference type="GO" id="GO:0003824">
    <property type="term" value="F:catalytic activity"/>
    <property type="evidence" value="ECO:0007669"/>
    <property type="project" value="InterPro"/>
</dbReference>
<dbReference type="KEGG" id="dak:DaAHT2_0796"/>
<dbReference type="SFLD" id="SFLDS00029">
    <property type="entry name" value="Radical_SAM"/>
    <property type="match status" value="1"/>
</dbReference>
<dbReference type="AlphaFoldDB" id="D6Z1S5"/>
<sequence length="290" mass="31896">MDYQGEHLIRPPSEADSIILQVTVGCSHNRCTFCGTYRAEKFRLKDEATIAADLAFVARHCRRQSRIFLADGDVLILPQERLRRLLQDIRQQAPWVKRVRLYANAKAVRHKSVQELKELAELGLDRVYLGLESGHDPTLTAIEKGSTAAQMIDAGQAVRAAGLFLSVTALLGVAGWENSEAHAEATGRVLAAMEPNQVGVLTLMLLPGTPLYQAAGRGDFILPDQAGLLRELRLMVTAMGELRCQLHSNHPSNYLAINARLPRDREAVLNAIDRALAGEVGLRPEALRAL</sequence>
<dbReference type="OrthoDB" id="5470216at2"/>
<dbReference type="RefSeq" id="WP_013163030.1">
    <property type="nucleotide sequence ID" value="NC_014216.1"/>
</dbReference>
<organism evidence="7 8">
    <name type="scientific">Desulfurivibrio alkaliphilus (strain DSM 19089 / UNIQEM U267 / AHT2)</name>
    <dbReference type="NCBI Taxonomy" id="589865"/>
    <lineage>
        <taxon>Bacteria</taxon>
        <taxon>Pseudomonadati</taxon>
        <taxon>Thermodesulfobacteriota</taxon>
        <taxon>Desulfobulbia</taxon>
        <taxon>Desulfobulbales</taxon>
        <taxon>Desulfobulbaceae</taxon>
        <taxon>Desulfurivibrio</taxon>
    </lineage>
</organism>
<protein>
    <submittedName>
        <fullName evidence="7">Radical SAM domain protein</fullName>
    </submittedName>
</protein>
<reference evidence="8" key="1">
    <citation type="submission" date="2010-02" db="EMBL/GenBank/DDBJ databases">
        <title>Complete sequence of Desulfurivibrio alkaliphilus AHT2.</title>
        <authorList>
            <consortium name="US DOE Joint Genome Institute"/>
            <person name="Pitluck S."/>
            <person name="Chertkov O."/>
            <person name="Detter J.C."/>
            <person name="Han C."/>
            <person name="Tapia R."/>
            <person name="Larimer F."/>
            <person name="Land M."/>
            <person name="Hauser L."/>
            <person name="Kyrpides N."/>
            <person name="Mikhailova N."/>
            <person name="Sorokin D.Y."/>
            <person name="Muyzer G."/>
            <person name="Woyke T."/>
        </authorList>
    </citation>
    <scope>NUCLEOTIDE SEQUENCE [LARGE SCALE GENOMIC DNA]</scope>
    <source>
        <strain evidence="8">DSM 19089 / UNIQEM U267 / AHT2</strain>
    </source>
</reference>
<dbReference type="SMART" id="SM00729">
    <property type="entry name" value="Elp3"/>
    <property type="match status" value="1"/>
</dbReference>
<dbReference type="InterPro" id="IPR007197">
    <property type="entry name" value="rSAM"/>
</dbReference>
<dbReference type="InterPro" id="IPR051198">
    <property type="entry name" value="BchE-like"/>
</dbReference>
<dbReference type="CDD" id="cd01335">
    <property type="entry name" value="Radical_SAM"/>
    <property type="match status" value="1"/>
</dbReference>
<dbReference type="PROSITE" id="PS51918">
    <property type="entry name" value="RADICAL_SAM"/>
    <property type="match status" value="1"/>
</dbReference>
<dbReference type="InterPro" id="IPR013785">
    <property type="entry name" value="Aldolase_TIM"/>
</dbReference>
<proteinExistence type="predicted"/>
<dbReference type="GO" id="GO:0046872">
    <property type="term" value="F:metal ion binding"/>
    <property type="evidence" value="ECO:0007669"/>
    <property type="project" value="UniProtKB-KW"/>
</dbReference>
<dbReference type="HOGENOM" id="CLU_044464_1_0_7"/>
<dbReference type="PANTHER" id="PTHR43409">
    <property type="entry name" value="ANAEROBIC MAGNESIUM-PROTOPORPHYRIN IX MONOMETHYL ESTER CYCLASE-RELATED"/>
    <property type="match status" value="1"/>
</dbReference>
<dbReference type="Gene3D" id="3.20.20.70">
    <property type="entry name" value="Aldolase class I"/>
    <property type="match status" value="1"/>
</dbReference>
<dbReference type="InterPro" id="IPR058240">
    <property type="entry name" value="rSAM_sf"/>
</dbReference>
<evidence type="ECO:0000256" key="2">
    <source>
        <dbReference type="ARBA" id="ARBA00022691"/>
    </source>
</evidence>
<dbReference type="Pfam" id="PF04055">
    <property type="entry name" value="Radical_SAM"/>
    <property type="match status" value="1"/>
</dbReference>
<dbReference type="eggNOG" id="COG1032">
    <property type="taxonomic scope" value="Bacteria"/>
</dbReference>
<keyword evidence="2" id="KW-0949">S-adenosyl-L-methionine</keyword>
<dbReference type="PANTHER" id="PTHR43409:SF4">
    <property type="entry name" value="RADICAL SAM SUPERFAMILY PROTEIN"/>
    <property type="match status" value="1"/>
</dbReference>
<feature type="domain" description="Radical SAM core" evidence="6">
    <location>
        <begin position="10"/>
        <end position="245"/>
    </location>
</feature>
<name>D6Z1S5_DESAT</name>
<accession>D6Z1S5</accession>
<dbReference type="Proteomes" id="UP000001508">
    <property type="component" value="Chromosome"/>
</dbReference>
<dbReference type="InterPro" id="IPR006638">
    <property type="entry name" value="Elp3/MiaA/NifB-like_rSAM"/>
</dbReference>
<evidence type="ECO:0000259" key="6">
    <source>
        <dbReference type="PROSITE" id="PS51918"/>
    </source>
</evidence>
<keyword evidence="8" id="KW-1185">Reference proteome</keyword>
<evidence type="ECO:0000313" key="8">
    <source>
        <dbReference type="Proteomes" id="UP000001508"/>
    </source>
</evidence>
<evidence type="ECO:0000256" key="1">
    <source>
        <dbReference type="ARBA" id="ARBA00001966"/>
    </source>
</evidence>
<dbReference type="EMBL" id="CP001940">
    <property type="protein sequence ID" value="ADH85500.1"/>
    <property type="molecule type" value="Genomic_DNA"/>
</dbReference>
<comment type="cofactor">
    <cofactor evidence="1">
        <name>[4Fe-4S] cluster</name>
        <dbReference type="ChEBI" id="CHEBI:49883"/>
    </cofactor>
</comment>
<evidence type="ECO:0000313" key="7">
    <source>
        <dbReference type="EMBL" id="ADH85500.1"/>
    </source>
</evidence>
<evidence type="ECO:0000256" key="3">
    <source>
        <dbReference type="ARBA" id="ARBA00022723"/>
    </source>
</evidence>
<dbReference type="STRING" id="589865.DaAHT2_0796"/>
<dbReference type="SUPFAM" id="SSF102114">
    <property type="entry name" value="Radical SAM enzymes"/>
    <property type="match status" value="1"/>
</dbReference>
<dbReference type="SFLD" id="SFLDG01082">
    <property type="entry name" value="B12-binding_domain_containing"/>
    <property type="match status" value="1"/>
</dbReference>
<keyword evidence="3" id="KW-0479">Metal-binding</keyword>
<keyword evidence="5" id="KW-0411">Iron-sulfur</keyword>
<evidence type="ECO:0000256" key="4">
    <source>
        <dbReference type="ARBA" id="ARBA00023004"/>
    </source>
</evidence>
<dbReference type="InParanoid" id="D6Z1S5"/>